<gene>
    <name evidence="2" type="ORF">STSU_021250</name>
</gene>
<name>I2N017_STRT9</name>
<reference evidence="2 3" key="1">
    <citation type="journal article" date="2012" name="J. Bacteriol.">
        <title>Draft genome of Streptomyces tsukubaensis NRRL 18488, the producer of the clinically important immunosuppressant tacrolimus (FK506).</title>
        <authorList>
            <person name="Barreiro C."/>
            <person name="Prieto C."/>
            <person name="Sola-Landa A."/>
            <person name="Solera E."/>
            <person name="Martinez-Castro M."/>
            <person name="Perez-Redondo R."/>
            <person name="Garcia-Estrada C."/>
            <person name="Aparicio J.F."/>
            <person name="Fernandez-Martinez L.T."/>
            <person name="Santos-Aberturas J."/>
            <person name="Salehi-Najafabadi Z."/>
            <person name="Rodriguez-Garcia A."/>
            <person name="Tauch A."/>
            <person name="Martin J.F."/>
        </authorList>
    </citation>
    <scope>NUCLEOTIDE SEQUENCE [LARGE SCALE GENOMIC DNA]</scope>
    <source>
        <strain evidence="3">DSM 42081 / NBRC 108919 / NRRL 18488 / 9993</strain>
    </source>
</reference>
<keyword evidence="3" id="KW-1185">Reference proteome</keyword>
<evidence type="ECO:0000313" key="2">
    <source>
        <dbReference type="EMBL" id="QKM69319.1"/>
    </source>
</evidence>
<dbReference type="PANTHER" id="PTHR43784:SF2">
    <property type="entry name" value="GDSL-LIKE LIPASE_ACYLHYDROLASE, PUTATIVE (AFU_ORTHOLOGUE AFUA_2G00820)-RELATED"/>
    <property type="match status" value="1"/>
</dbReference>
<keyword evidence="2" id="KW-0378">Hydrolase</keyword>
<dbReference type="Pfam" id="PF13472">
    <property type="entry name" value="Lipase_GDSL_2"/>
    <property type="match status" value="1"/>
</dbReference>
<dbReference type="InterPro" id="IPR053140">
    <property type="entry name" value="GDSL_Rv0518-like"/>
</dbReference>
<dbReference type="Gene3D" id="3.40.50.1110">
    <property type="entry name" value="SGNH hydrolase"/>
    <property type="match status" value="1"/>
</dbReference>
<dbReference type="InterPro" id="IPR013830">
    <property type="entry name" value="SGNH_hydro"/>
</dbReference>
<dbReference type="GO" id="GO:0016787">
    <property type="term" value="F:hydrolase activity"/>
    <property type="evidence" value="ECO:0007669"/>
    <property type="project" value="UniProtKB-KW"/>
</dbReference>
<dbReference type="InterPro" id="IPR036514">
    <property type="entry name" value="SGNH_hydro_sf"/>
</dbReference>
<organism evidence="2 3">
    <name type="scientific">Streptomyces tsukubensis (strain DSM 42081 / NBRC 108919 / NRRL 18488 / 9993)</name>
    <dbReference type="NCBI Taxonomy" id="1114943"/>
    <lineage>
        <taxon>Bacteria</taxon>
        <taxon>Bacillati</taxon>
        <taxon>Actinomycetota</taxon>
        <taxon>Actinomycetes</taxon>
        <taxon>Kitasatosporales</taxon>
        <taxon>Streptomycetaceae</taxon>
        <taxon>Streptomyces</taxon>
    </lineage>
</organism>
<dbReference type="RefSeq" id="WP_006706023.1">
    <property type="nucleotide sequence ID" value="NZ_CP029159.1"/>
</dbReference>
<dbReference type="SUPFAM" id="SSF52266">
    <property type="entry name" value="SGNH hydrolase"/>
    <property type="match status" value="1"/>
</dbReference>
<sequence length="430" mass="44828">MRLALRHLSLTSVAAVVTTALALTPAPATAAQAPHGDGGWAASWGVSHKYPGAPAGWPPNWSSDGFTDESVRQVLRVSAAGSQVRLRVSNRYGTRPLVVTAATVARSGEGAAVRPGTVRTLRFQGGRGLTVPAGKDAVSDAVALPVRPLEKLTVTLHFAPGGTGPVSYHPEGLTASYRAAGDRTRDTSGQPFAGDSSYAYYVISGVEVSGRRTEGTVVAFGDSITDGAGSTPGADNRYPDQLAEHLLAARSRLSVVNAGMSGNTLLTDSPCFGQKGVDRFRHDVLDRPGIRTAVVLIGINDIGAGGGPDFGCGVAPEVTARDVIDGHRALIRMAKARGVKIVGATITPFKGIQYDGYYSEAKNAVRKEVNQWIRTGGAYDAVADLDLALRNPADPDTLLPAYDSGDRIHPGDAGMDAIARTVLPQVTGEE</sequence>
<dbReference type="PANTHER" id="PTHR43784">
    <property type="entry name" value="GDSL-LIKE LIPASE/ACYLHYDROLASE, PUTATIVE (AFU_ORTHOLOGUE AFUA_2G00820)-RELATED"/>
    <property type="match status" value="1"/>
</dbReference>
<protein>
    <submittedName>
        <fullName evidence="2">SGNH/GDSL hydrolase family protein</fullName>
    </submittedName>
</protein>
<evidence type="ECO:0000313" key="3">
    <source>
        <dbReference type="Proteomes" id="UP000005940"/>
    </source>
</evidence>
<dbReference type="AlphaFoldDB" id="I2N017"/>
<dbReference type="Proteomes" id="UP000005940">
    <property type="component" value="Chromosome"/>
</dbReference>
<dbReference type="CDD" id="cd01830">
    <property type="entry name" value="XynE_like"/>
    <property type="match status" value="1"/>
</dbReference>
<proteinExistence type="predicted"/>
<accession>I2N017</accession>
<evidence type="ECO:0000259" key="1">
    <source>
        <dbReference type="Pfam" id="PF13472"/>
    </source>
</evidence>
<feature type="domain" description="SGNH hydrolase-type esterase" evidence="1">
    <location>
        <begin position="219"/>
        <end position="416"/>
    </location>
</feature>
<dbReference type="EMBL" id="CP029159">
    <property type="protein sequence ID" value="QKM69319.1"/>
    <property type="molecule type" value="Genomic_DNA"/>
</dbReference>